<evidence type="ECO:0000259" key="6">
    <source>
        <dbReference type="PROSITE" id="PS50023"/>
    </source>
</evidence>
<evidence type="ECO:0000313" key="7">
    <source>
        <dbReference type="EMBL" id="TRY72945.1"/>
    </source>
</evidence>
<dbReference type="PROSITE" id="PS50023">
    <property type="entry name" value="LIM_DOMAIN_2"/>
    <property type="match status" value="1"/>
</dbReference>
<feature type="region of interest" description="Disordered" evidence="5">
    <location>
        <begin position="1"/>
        <end position="89"/>
    </location>
</feature>
<dbReference type="PANTHER" id="PTHR15468:SF7">
    <property type="entry name" value="SCIELLIN"/>
    <property type="match status" value="1"/>
</dbReference>
<dbReference type="Gene3D" id="2.10.110.10">
    <property type="entry name" value="Cysteine Rich Protein"/>
    <property type="match status" value="1"/>
</dbReference>
<feature type="compositionally biased region" description="Basic and acidic residues" evidence="5">
    <location>
        <begin position="43"/>
        <end position="56"/>
    </location>
</feature>
<sequence length="384" mass="42053">MAFTGKTYSHTVTSSSSRSTNPVFESKKKTSILKDNSWIKTGVNEDHQVDPQDKKISTTSQTSSGSSAQTLSKSTSATTTVNNGTTKTKTTVTTAKKDVVKSITKPEILSDRDLVDLNGKGYSDFKTEVITVKSSEDIIDGITTYTKEDVPAAKTTSYSIKTSKSSEDHLYDILLPTSVKSSSTKAESSTTSTVKTATSINTYSTEDVSPAKTSYSIQSTKRTEDHLYDTLVPVSIKPTSPEVDTSREDSSSSKTIRTVSYSTSDRNEWNSVTSPSYTRTSYTESRPIDYLSDTISTKSTTTVYASPERIVTGKDLCTYCNRNMYTDEKMILDDMNINCHASCFKCGVCNASLGNLKAGDSLWVYRQAIHCESCFGVTKSKWIC</sequence>
<reference evidence="7 8" key="1">
    <citation type="journal article" date="2019" name="Sci. Data">
        <title>Hybrid genome assembly and annotation of Danionella translucida.</title>
        <authorList>
            <person name="Kadobianskyi M."/>
            <person name="Schulze L."/>
            <person name="Schuelke M."/>
            <person name="Judkewitz B."/>
        </authorList>
    </citation>
    <scope>NUCLEOTIDE SEQUENCE [LARGE SCALE GENOMIC DNA]</scope>
    <source>
        <strain evidence="7 8">Bolton</strain>
    </source>
</reference>
<dbReference type="OrthoDB" id="9908139at2759"/>
<dbReference type="SMART" id="SM00132">
    <property type="entry name" value="LIM"/>
    <property type="match status" value="1"/>
</dbReference>
<feature type="region of interest" description="Disordered" evidence="5">
    <location>
        <begin position="235"/>
        <end position="259"/>
    </location>
</feature>
<keyword evidence="1 4" id="KW-0479">Metal-binding</keyword>
<evidence type="ECO:0000256" key="5">
    <source>
        <dbReference type="SAM" id="MobiDB-lite"/>
    </source>
</evidence>
<feature type="compositionally biased region" description="Low complexity" evidence="5">
    <location>
        <begin position="7"/>
        <end position="20"/>
    </location>
</feature>
<dbReference type="InterPro" id="IPR052621">
    <property type="entry name" value="Cell_Prolif/Cornif_Regul"/>
</dbReference>
<feature type="domain" description="LIM zinc-binding" evidence="6">
    <location>
        <begin position="315"/>
        <end position="381"/>
    </location>
</feature>
<keyword evidence="8" id="KW-1185">Reference proteome</keyword>
<evidence type="ECO:0000256" key="4">
    <source>
        <dbReference type="PROSITE-ProRule" id="PRU00125"/>
    </source>
</evidence>
<dbReference type="Proteomes" id="UP000316079">
    <property type="component" value="Unassembled WGS sequence"/>
</dbReference>
<dbReference type="PROSITE" id="PS00478">
    <property type="entry name" value="LIM_DOMAIN_1"/>
    <property type="match status" value="1"/>
</dbReference>
<organism evidence="7 8">
    <name type="scientific">Danionella cerebrum</name>
    <dbReference type="NCBI Taxonomy" id="2873325"/>
    <lineage>
        <taxon>Eukaryota</taxon>
        <taxon>Metazoa</taxon>
        <taxon>Chordata</taxon>
        <taxon>Craniata</taxon>
        <taxon>Vertebrata</taxon>
        <taxon>Euteleostomi</taxon>
        <taxon>Actinopterygii</taxon>
        <taxon>Neopterygii</taxon>
        <taxon>Teleostei</taxon>
        <taxon>Ostariophysi</taxon>
        <taxon>Cypriniformes</taxon>
        <taxon>Danionidae</taxon>
        <taxon>Danioninae</taxon>
        <taxon>Danionella</taxon>
    </lineage>
</organism>
<dbReference type="STRING" id="623744.A0A553P5H9"/>
<evidence type="ECO:0000256" key="2">
    <source>
        <dbReference type="ARBA" id="ARBA00022833"/>
    </source>
</evidence>
<comment type="caution">
    <text evidence="7">The sequence shown here is derived from an EMBL/GenBank/DDBJ whole genome shotgun (WGS) entry which is preliminary data.</text>
</comment>
<gene>
    <name evidence="7" type="ORF">DNTS_013847</name>
</gene>
<feature type="compositionally biased region" description="Low complexity" evidence="5">
    <location>
        <begin position="57"/>
        <end position="89"/>
    </location>
</feature>
<dbReference type="GO" id="GO:0005737">
    <property type="term" value="C:cytoplasm"/>
    <property type="evidence" value="ECO:0007669"/>
    <property type="project" value="TreeGrafter"/>
</dbReference>
<accession>A0A553P5H9</accession>
<keyword evidence="3 4" id="KW-0440">LIM domain</keyword>
<protein>
    <recommendedName>
        <fullName evidence="6">LIM zinc-binding domain-containing protein</fullName>
    </recommendedName>
</protein>
<evidence type="ECO:0000313" key="8">
    <source>
        <dbReference type="Proteomes" id="UP000316079"/>
    </source>
</evidence>
<dbReference type="GO" id="GO:0046872">
    <property type="term" value="F:metal ion binding"/>
    <property type="evidence" value="ECO:0007669"/>
    <property type="project" value="UniProtKB-KW"/>
</dbReference>
<evidence type="ECO:0000256" key="3">
    <source>
        <dbReference type="ARBA" id="ARBA00023038"/>
    </source>
</evidence>
<dbReference type="GO" id="GO:0008544">
    <property type="term" value="P:epidermis development"/>
    <property type="evidence" value="ECO:0007669"/>
    <property type="project" value="TreeGrafter"/>
</dbReference>
<evidence type="ECO:0000256" key="1">
    <source>
        <dbReference type="ARBA" id="ARBA00022723"/>
    </source>
</evidence>
<dbReference type="PANTHER" id="PTHR15468">
    <property type="entry name" value="ZNF185"/>
    <property type="match status" value="1"/>
</dbReference>
<dbReference type="AlphaFoldDB" id="A0A553P5H9"/>
<proteinExistence type="predicted"/>
<dbReference type="InterPro" id="IPR001781">
    <property type="entry name" value="Znf_LIM"/>
</dbReference>
<name>A0A553P5H9_9TELE</name>
<dbReference type="EMBL" id="SRMA01026734">
    <property type="protein sequence ID" value="TRY72945.1"/>
    <property type="molecule type" value="Genomic_DNA"/>
</dbReference>
<keyword evidence="2 4" id="KW-0862">Zinc</keyword>
<dbReference type="CDD" id="cd08368">
    <property type="entry name" value="LIM"/>
    <property type="match status" value="1"/>
</dbReference>